<dbReference type="Pfam" id="PF13521">
    <property type="entry name" value="AAA_28"/>
    <property type="match status" value="1"/>
</dbReference>
<reference evidence="2 3" key="1">
    <citation type="submission" date="2024-06" db="EMBL/GenBank/DDBJ databases">
        <title>Sorghum-associated microbial communities from plants grown in Nebraska, USA.</title>
        <authorList>
            <person name="Schachtman D."/>
        </authorList>
    </citation>
    <scope>NUCLEOTIDE SEQUENCE [LARGE SCALE GENOMIC DNA]</scope>
    <source>
        <strain evidence="2 3">2857</strain>
    </source>
</reference>
<dbReference type="Gene3D" id="3.40.50.300">
    <property type="entry name" value="P-loop containing nucleotide triphosphate hydrolases"/>
    <property type="match status" value="1"/>
</dbReference>
<dbReference type="SUPFAM" id="SSF52540">
    <property type="entry name" value="P-loop containing nucleoside triphosphate hydrolases"/>
    <property type="match status" value="1"/>
</dbReference>
<dbReference type="GO" id="GO:0016301">
    <property type="term" value="F:kinase activity"/>
    <property type="evidence" value="ECO:0007669"/>
    <property type="project" value="UniProtKB-KW"/>
</dbReference>
<evidence type="ECO:0000259" key="1">
    <source>
        <dbReference type="Pfam" id="PF13521"/>
    </source>
</evidence>
<comment type="caution">
    <text evidence="2">The sequence shown here is derived from an EMBL/GenBank/DDBJ whole genome shotgun (WGS) entry which is preliminary data.</text>
</comment>
<organism evidence="2 3">
    <name type="scientific">Conyzicola nivalis</name>
    <dbReference type="NCBI Taxonomy" id="1477021"/>
    <lineage>
        <taxon>Bacteria</taxon>
        <taxon>Bacillati</taxon>
        <taxon>Actinomycetota</taxon>
        <taxon>Actinomycetes</taxon>
        <taxon>Micrococcales</taxon>
        <taxon>Microbacteriaceae</taxon>
        <taxon>Conyzicola</taxon>
    </lineage>
</organism>
<protein>
    <submittedName>
        <fullName evidence="2">Nicotinamide riboside kinase</fullName>
    </submittedName>
</protein>
<keyword evidence="2" id="KW-0418">Kinase</keyword>
<gene>
    <name evidence="2" type="ORF">ABIE21_002336</name>
</gene>
<evidence type="ECO:0000313" key="3">
    <source>
        <dbReference type="Proteomes" id="UP001549257"/>
    </source>
</evidence>
<proteinExistence type="predicted"/>
<name>A0ABV2QP46_9MICO</name>
<feature type="domain" description="NadR/Ttd14 AAA" evidence="1">
    <location>
        <begin position="24"/>
        <end position="201"/>
    </location>
</feature>
<dbReference type="PANTHER" id="PTHR37512">
    <property type="entry name" value="TRIFUNCTIONAL NAD BIOSYNTHESIS/REGULATOR PROTEIN NADR"/>
    <property type="match status" value="1"/>
</dbReference>
<evidence type="ECO:0000313" key="2">
    <source>
        <dbReference type="EMBL" id="MET4582826.1"/>
    </source>
</evidence>
<dbReference type="InterPro" id="IPR052735">
    <property type="entry name" value="NAD_biosynth-regulator"/>
</dbReference>
<dbReference type="EMBL" id="JBEPSJ010000002">
    <property type="protein sequence ID" value="MET4582826.1"/>
    <property type="molecule type" value="Genomic_DNA"/>
</dbReference>
<accession>A0ABV2QP46</accession>
<dbReference type="Proteomes" id="UP001549257">
    <property type="component" value="Unassembled WGS sequence"/>
</dbReference>
<dbReference type="PANTHER" id="PTHR37512:SF1">
    <property type="entry name" value="NADR_TTD14 AAA DOMAIN-CONTAINING PROTEIN"/>
    <property type="match status" value="1"/>
</dbReference>
<keyword evidence="2" id="KW-0808">Transferase</keyword>
<dbReference type="RefSeq" id="WP_354024981.1">
    <property type="nucleotide sequence ID" value="NZ_JBEPSJ010000002.1"/>
</dbReference>
<sequence>MNDVDLYESWERLSPEAREALTLRVVVVGAESTGKTTLTRDLAQHYRARGGIWSNTLWVSEFGRDYTVGKIAELGLGLDDDSEFRSADWAPKDFAVIALEQQRLENAAASTGSPVLFCDTDALATQIWERRYLGNESTAARDALPVLPARALYLLTDHRDVAFTQDGIRDGEQFRPTMTQWFVDELTLLGERGQFVHGNREDRLAESIGLVDAVLAERSAQLD</sequence>
<keyword evidence="3" id="KW-1185">Reference proteome</keyword>
<dbReference type="InterPro" id="IPR038727">
    <property type="entry name" value="NadR/Ttd14_AAA_dom"/>
</dbReference>
<dbReference type="InterPro" id="IPR027417">
    <property type="entry name" value="P-loop_NTPase"/>
</dbReference>